<feature type="region of interest" description="Disordered" evidence="1">
    <location>
        <begin position="53"/>
        <end position="76"/>
    </location>
</feature>
<dbReference type="AlphaFoldDB" id="A0AAV7BIR3"/>
<evidence type="ECO:0000313" key="2">
    <source>
        <dbReference type="EMBL" id="KAG8572554.1"/>
    </source>
</evidence>
<organism evidence="2 3">
    <name type="scientific">Engystomops pustulosus</name>
    <name type="common">Tungara frog</name>
    <name type="synonym">Physalaemus pustulosus</name>
    <dbReference type="NCBI Taxonomy" id="76066"/>
    <lineage>
        <taxon>Eukaryota</taxon>
        <taxon>Metazoa</taxon>
        <taxon>Chordata</taxon>
        <taxon>Craniata</taxon>
        <taxon>Vertebrata</taxon>
        <taxon>Euteleostomi</taxon>
        <taxon>Amphibia</taxon>
        <taxon>Batrachia</taxon>
        <taxon>Anura</taxon>
        <taxon>Neobatrachia</taxon>
        <taxon>Hyloidea</taxon>
        <taxon>Leptodactylidae</taxon>
        <taxon>Leiuperinae</taxon>
        <taxon>Engystomops</taxon>
    </lineage>
</organism>
<name>A0AAV7BIR3_ENGPU</name>
<keyword evidence="3" id="KW-1185">Reference proteome</keyword>
<evidence type="ECO:0000313" key="3">
    <source>
        <dbReference type="Proteomes" id="UP000824782"/>
    </source>
</evidence>
<dbReference type="Proteomes" id="UP000824782">
    <property type="component" value="Unassembled WGS sequence"/>
</dbReference>
<gene>
    <name evidence="2" type="ORF">GDO81_012088</name>
</gene>
<proteinExistence type="predicted"/>
<reference evidence="2" key="1">
    <citation type="thesis" date="2020" institute="ProQuest LLC" country="789 East Eisenhower Parkway, Ann Arbor, MI, USA">
        <title>Comparative Genomics and Chromosome Evolution.</title>
        <authorList>
            <person name="Mudd A.B."/>
        </authorList>
    </citation>
    <scope>NUCLEOTIDE SEQUENCE</scope>
    <source>
        <strain evidence="2">237g6f4</strain>
        <tissue evidence="2">Blood</tissue>
    </source>
</reference>
<feature type="region of interest" description="Disordered" evidence="1">
    <location>
        <begin position="1"/>
        <end position="28"/>
    </location>
</feature>
<feature type="compositionally biased region" description="Basic and acidic residues" evidence="1">
    <location>
        <begin position="67"/>
        <end position="76"/>
    </location>
</feature>
<feature type="compositionally biased region" description="Polar residues" evidence="1">
    <location>
        <begin position="7"/>
        <end position="20"/>
    </location>
</feature>
<comment type="caution">
    <text evidence="2">The sequence shown here is derived from an EMBL/GenBank/DDBJ whole genome shotgun (WGS) entry which is preliminary data.</text>
</comment>
<dbReference type="EMBL" id="WNYA01000005">
    <property type="protein sequence ID" value="KAG8572554.1"/>
    <property type="molecule type" value="Genomic_DNA"/>
</dbReference>
<accession>A0AAV7BIR3</accession>
<sequence length="105" mass="11529">MDCDTSLLHNNQGHGISQGQDCPLPSSLPRKFPVVGLQRIPHTIEETRAVVSCERPGHARHSAPTGGHEEEQHEGEVWSLPLHIPPLPAAPCVHPATAEPDRFWK</sequence>
<evidence type="ECO:0000256" key="1">
    <source>
        <dbReference type="SAM" id="MobiDB-lite"/>
    </source>
</evidence>
<protein>
    <submittedName>
        <fullName evidence="2">Uncharacterized protein</fullName>
    </submittedName>
</protein>